<evidence type="ECO:0000256" key="1">
    <source>
        <dbReference type="SAM" id="MobiDB-lite"/>
    </source>
</evidence>
<evidence type="ECO:0000313" key="2">
    <source>
        <dbReference type="EMBL" id="MCM2393264.1"/>
    </source>
</evidence>
<dbReference type="EMBL" id="JAMQAW010000066">
    <property type="protein sequence ID" value="MCM2393264.1"/>
    <property type="molecule type" value="Genomic_DNA"/>
</dbReference>
<feature type="region of interest" description="Disordered" evidence="1">
    <location>
        <begin position="1053"/>
        <end position="1083"/>
    </location>
</feature>
<dbReference type="SUPFAM" id="SSF69318">
    <property type="entry name" value="Integrin alpha N-terminal domain"/>
    <property type="match status" value="1"/>
</dbReference>
<accession>A0ABT0UZ63</accession>
<evidence type="ECO:0008006" key="4">
    <source>
        <dbReference type="Google" id="ProtNLM"/>
    </source>
</evidence>
<evidence type="ECO:0000313" key="3">
    <source>
        <dbReference type="Proteomes" id="UP001431429"/>
    </source>
</evidence>
<dbReference type="RefSeq" id="WP_250923566.1">
    <property type="nucleotide sequence ID" value="NZ_JAMQAW010000066.1"/>
</dbReference>
<feature type="compositionally biased region" description="Low complexity" evidence="1">
    <location>
        <begin position="8"/>
        <end position="39"/>
    </location>
</feature>
<feature type="compositionally biased region" description="Low complexity" evidence="1">
    <location>
        <begin position="49"/>
        <end position="67"/>
    </location>
</feature>
<proteinExistence type="predicted"/>
<organism evidence="2 3">
    <name type="scientific">Streptomyces albipurpureus</name>
    <dbReference type="NCBI Taxonomy" id="2897419"/>
    <lineage>
        <taxon>Bacteria</taxon>
        <taxon>Bacillati</taxon>
        <taxon>Actinomycetota</taxon>
        <taxon>Actinomycetes</taxon>
        <taxon>Kitasatosporales</taxon>
        <taxon>Streptomycetaceae</taxon>
        <taxon>Streptomyces</taxon>
    </lineage>
</organism>
<comment type="caution">
    <text evidence="2">The sequence shown here is derived from an EMBL/GenBank/DDBJ whole genome shotgun (WGS) entry which is preliminary data.</text>
</comment>
<dbReference type="Proteomes" id="UP001431429">
    <property type="component" value="Unassembled WGS sequence"/>
</dbReference>
<name>A0ABT0UZ63_9ACTN</name>
<reference evidence="2" key="1">
    <citation type="submission" date="2022-06" db="EMBL/GenBank/DDBJ databases">
        <title>Genome public.</title>
        <authorList>
            <person name="Sun Q."/>
        </authorList>
    </citation>
    <scope>NUCLEOTIDE SEQUENCE</scope>
    <source>
        <strain evidence="2">CWNU-1</strain>
    </source>
</reference>
<dbReference type="InterPro" id="IPR028994">
    <property type="entry name" value="Integrin_alpha_N"/>
</dbReference>
<feature type="region of interest" description="Disordered" evidence="1">
    <location>
        <begin position="1702"/>
        <end position="1760"/>
    </location>
</feature>
<dbReference type="Gene3D" id="2.130.10.130">
    <property type="entry name" value="Integrin alpha, N-terminal"/>
    <property type="match status" value="1"/>
</dbReference>
<feature type="region of interest" description="Disordered" evidence="1">
    <location>
        <begin position="1"/>
        <end position="67"/>
    </location>
</feature>
<feature type="compositionally biased region" description="Pro residues" evidence="1">
    <location>
        <begin position="1733"/>
        <end position="1745"/>
    </location>
</feature>
<keyword evidence="3" id="KW-1185">Reference proteome</keyword>
<protein>
    <recommendedName>
        <fullName evidence="4">FG-GAP repeat protein</fullName>
    </recommendedName>
</protein>
<sequence>MSDRTTEAGDGAASGRTSTSGESSASDATTTTGTNLATDRNMTPDAHNTSDTSRASRASTATGETTASGGLRFLPWVRDGLVGGLSEAGEGTGPARARAGVKVGLTVARSVDGGTAAQLAVPPVTVTLLGPGDVTGLDAAQIIRAFPEPGTEGVETTGFASVEFDRPDLPWMFSPGGPDARGRLRPWLVLVVVAEEAAVFAPPAAEGALPSLTCPVSSLPDLAHSWDWAHAQLVTAEGTDPLDVLGGPSELSLSRIICPTPLAGATRYVAALVPAYEAGQLAGLGLPLGGHATGPLTDAWKGTAGKVTLPVYHTWRFGTGQSGDFEYLARKLSARAFPEAGSRPLDLSRAGVLPLTPGAPDATGWLGSALRAPGPRPPWPIGPAWRAAMRVRFSPATDRLPPPLYGAAYLGTQGPVTLPPDGAGPSWLTAVNLEPQHRAVAALGARIIQNHQEDLVAAVQEQAAALREANGLLGLARLARGAGSALHRRRIARTSSGGAALAPGMVADTAPGEPGDAGLASPGATRAFGDAELLALTRPVHDLVDAPQGTPARPQGAAGVSELGQAAQERDGHAAMAARSLAELVDGNPGVAAATTTAFRRTARSAPGPQGAGTPPADAGAAVTALATGAATPVPPAQLPTGAVSDSVLRDAVGNPLPLERLSAAFLSSADPWWLTPPPPPPGPVTLWPLAASSAPAFVGDRLFQFVGTNSGLSDSSSLFELVPMGTEGERVWRDHCVPEVYTSPSFTGGLAVVPGQRRVFSVKVVGLGWRELAERRWDGDRWIWVAHPMPDGRSPHFHAGPAIAGDSLWITTAQLGLAQLNLSTGEWTQHGDPGYGVLSYLSGTPAPMPSGRQTYVMTTHGGLYERRITSSGIGEWHSVPTPPSAQLQSIVPNGSTGIRALGNDGQLWEYRPGLTPLWRSYPRPLGVDITAIAAPSGEYQQVTLANGAWAQGRNLSASPAWTVYRWADRPAHRGFPPTQDPQAPDRAFVTLADGRVARLTYNSAGTTAVQDFGIPSDPGGQGNWIDPALGDRRRFAPKVGLFGSVLVSHLDLNPPPGASTMRSRTGSDLGPDAAPRGGWSADRTVVPGVALSSRESHLVTATADLTGSGRPDLVVLTRLDPGMEHRLTYRVGTDLGPDGTVTGGWQPTIVLPEGMNKVHAVDIALADLDGDGRPELIVAYVTGDVNSPRLAYRIGWRLDATGRATGGWSLTHGLPQPGGPVYQIGIDVADVTGDDTPDLVLVTAESGTPRDRITHRIGRSVNRRGLVTGGWTDAVPFGGASADGTRLSALSLAAADLTGSGRPDLMILRGTVATPVHQAALSVAIDLDAAGVPTSWRGDTPLPGGASPRVSGASVTVADLDPALTQRRADMGTRFIEAAIRHQTVVAAAQALTRQPTPPAVPVSEAAAVLRAALNPRTTVPERALARIEVDGVPLSDVVPDGVDPLRTLVTGVEFPEPMYEPLRELSPDHLLGGAQDIPAETVTLLETDPAFVEAYLLGLNTELGRELLWREVPVDLSTTFFRQFWDVRGSTPDGSRPSGAPVADIPPIAQWGGGALGTHATGVGGPGEGSLVLVVRGELLRRYPNAAVTARRASWTGQPGGPRTVTVGAPQLPPLFSARFDPDIQVFCFPLTRAAAVGGGTDPGWFFAFWEQPSALRFGVDEGEPAPADPYNSAHLAAALVQRPVFVAIHADDMLAPASGAVSGPVSGPDPDRDAPALRPAPGGSRHRPDAPPGPGAPWPGEPLPHDPSANVPEDRQS</sequence>
<gene>
    <name evidence="2" type="ORF">NBG84_34165</name>
</gene>